<accession>A0ACB9PA44</accession>
<keyword evidence="2" id="KW-1185">Reference proteome</keyword>
<evidence type="ECO:0000313" key="1">
    <source>
        <dbReference type="EMBL" id="KAI4344897.1"/>
    </source>
</evidence>
<comment type="caution">
    <text evidence="1">The sequence shown here is derived from an EMBL/GenBank/DDBJ whole genome shotgun (WGS) entry which is preliminary data.</text>
</comment>
<sequence length="78" mass="8523">MKLGSKMVCLYQNLMEWISEFTVGDGYFCPALAKAVKTMKKGERVHLTVRPQYAFGDSGRPASGDEGAVPPNATLQID</sequence>
<dbReference type="Proteomes" id="UP000828941">
    <property type="component" value="Chromosome 5"/>
</dbReference>
<dbReference type="EMBL" id="CM039430">
    <property type="protein sequence ID" value="KAI4344897.1"/>
    <property type="molecule type" value="Genomic_DNA"/>
</dbReference>
<evidence type="ECO:0000313" key="2">
    <source>
        <dbReference type="Proteomes" id="UP000828941"/>
    </source>
</evidence>
<gene>
    <name evidence="1" type="ORF">L6164_012079</name>
</gene>
<organism evidence="1 2">
    <name type="scientific">Bauhinia variegata</name>
    <name type="common">Purple orchid tree</name>
    <name type="synonym">Phanera variegata</name>
    <dbReference type="NCBI Taxonomy" id="167791"/>
    <lineage>
        <taxon>Eukaryota</taxon>
        <taxon>Viridiplantae</taxon>
        <taxon>Streptophyta</taxon>
        <taxon>Embryophyta</taxon>
        <taxon>Tracheophyta</taxon>
        <taxon>Spermatophyta</taxon>
        <taxon>Magnoliopsida</taxon>
        <taxon>eudicotyledons</taxon>
        <taxon>Gunneridae</taxon>
        <taxon>Pentapetalae</taxon>
        <taxon>rosids</taxon>
        <taxon>fabids</taxon>
        <taxon>Fabales</taxon>
        <taxon>Fabaceae</taxon>
        <taxon>Cercidoideae</taxon>
        <taxon>Cercideae</taxon>
        <taxon>Bauhiniinae</taxon>
        <taxon>Bauhinia</taxon>
    </lineage>
</organism>
<name>A0ACB9PA44_BAUVA</name>
<reference evidence="1 2" key="1">
    <citation type="journal article" date="2022" name="DNA Res.">
        <title>Chromosomal-level genome assembly of the orchid tree Bauhinia variegata (Leguminosae; Cercidoideae) supports the allotetraploid origin hypothesis of Bauhinia.</title>
        <authorList>
            <person name="Zhong Y."/>
            <person name="Chen Y."/>
            <person name="Zheng D."/>
            <person name="Pang J."/>
            <person name="Liu Y."/>
            <person name="Luo S."/>
            <person name="Meng S."/>
            <person name="Qian L."/>
            <person name="Wei D."/>
            <person name="Dai S."/>
            <person name="Zhou R."/>
        </authorList>
    </citation>
    <scope>NUCLEOTIDE SEQUENCE [LARGE SCALE GENOMIC DNA]</scope>
    <source>
        <strain evidence="1">BV-YZ2020</strain>
    </source>
</reference>
<protein>
    <submittedName>
        <fullName evidence="1">Uncharacterized protein</fullName>
    </submittedName>
</protein>
<proteinExistence type="predicted"/>